<evidence type="ECO:0000256" key="5">
    <source>
        <dbReference type="HAMAP-Rule" id="MF_00362"/>
    </source>
</evidence>
<protein>
    <recommendedName>
        <fullName evidence="4 5">Large ribosomal subunit protein uL10</fullName>
    </recommendedName>
</protein>
<dbReference type="InterPro" id="IPR043141">
    <property type="entry name" value="Ribosomal_uL10-like_sf"/>
</dbReference>
<dbReference type="InterPro" id="IPR001790">
    <property type="entry name" value="Ribosomal_uL10"/>
</dbReference>
<dbReference type="SUPFAM" id="SSF160369">
    <property type="entry name" value="Ribosomal protein L10-like"/>
    <property type="match status" value="1"/>
</dbReference>
<comment type="similarity">
    <text evidence="1 5">Belongs to the universal ribosomal protein uL10 family.</text>
</comment>
<keyword evidence="3 5" id="KW-0687">Ribonucleoprotein</keyword>
<keyword evidence="2 5" id="KW-0689">Ribosomal protein</keyword>
<dbReference type="PROSITE" id="PS01109">
    <property type="entry name" value="RIBOSOMAL_L10"/>
    <property type="match status" value="1"/>
</dbReference>
<keyword evidence="5" id="KW-0699">rRNA-binding</keyword>
<dbReference type="Gene3D" id="6.10.250.290">
    <property type="match status" value="1"/>
</dbReference>
<name>A0A1F6X2S1_9BACT</name>
<accession>A0A1F6X2S1</accession>
<dbReference type="HAMAP" id="MF_00362">
    <property type="entry name" value="Ribosomal_uL10"/>
    <property type="match status" value="1"/>
</dbReference>
<proteinExistence type="inferred from homology"/>
<dbReference type="GO" id="GO:0015934">
    <property type="term" value="C:large ribosomal subunit"/>
    <property type="evidence" value="ECO:0007669"/>
    <property type="project" value="InterPro"/>
</dbReference>
<keyword evidence="5" id="KW-0694">RNA-binding</keyword>
<dbReference type="Pfam" id="PF00466">
    <property type="entry name" value="Ribosomal_L10"/>
    <property type="match status" value="1"/>
</dbReference>
<evidence type="ECO:0000256" key="3">
    <source>
        <dbReference type="ARBA" id="ARBA00023274"/>
    </source>
</evidence>
<dbReference type="GO" id="GO:0070180">
    <property type="term" value="F:large ribosomal subunit rRNA binding"/>
    <property type="evidence" value="ECO:0007669"/>
    <property type="project" value="UniProtKB-UniRule"/>
</dbReference>
<dbReference type="NCBIfam" id="NF000955">
    <property type="entry name" value="PRK00099.1-1"/>
    <property type="match status" value="1"/>
</dbReference>
<evidence type="ECO:0000313" key="7">
    <source>
        <dbReference type="Proteomes" id="UP000185809"/>
    </source>
</evidence>
<evidence type="ECO:0000256" key="1">
    <source>
        <dbReference type="ARBA" id="ARBA00008889"/>
    </source>
</evidence>
<dbReference type="AlphaFoldDB" id="A0A1F6X2S1"/>
<dbReference type="Proteomes" id="UP000185809">
    <property type="component" value="Unassembled WGS sequence"/>
</dbReference>
<reference evidence="6 7" key="1">
    <citation type="journal article" date="2016" name="Nat. Commun.">
        <title>Thousands of microbial genomes shed light on interconnected biogeochemical processes in an aquifer system.</title>
        <authorList>
            <person name="Anantharaman K."/>
            <person name="Brown C.T."/>
            <person name="Hug L.A."/>
            <person name="Sharon I."/>
            <person name="Castelle C.J."/>
            <person name="Probst A.J."/>
            <person name="Thomas B.C."/>
            <person name="Singh A."/>
            <person name="Wilkins M.J."/>
            <person name="Karaoz U."/>
            <person name="Brodie E.L."/>
            <person name="Williams K.H."/>
            <person name="Hubbard S.S."/>
            <person name="Banfield J.F."/>
        </authorList>
    </citation>
    <scope>NUCLEOTIDE SEQUENCE [LARGE SCALE GENOMIC DNA]</scope>
</reference>
<organism evidence="6 7">
    <name type="scientific">Candidatus Nomurabacteria bacterium RIFCSPLOWO2_01_FULL_33_24</name>
    <dbReference type="NCBI Taxonomy" id="1801765"/>
    <lineage>
        <taxon>Bacteria</taxon>
        <taxon>Candidatus Nomuraibacteriota</taxon>
    </lineage>
</organism>
<dbReference type="EMBL" id="MFUP01000004">
    <property type="protein sequence ID" value="OGI88404.1"/>
    <property type="molecule type" value="Genomic_DNA"/>
</dbReference>
<dbReference type="InterPro" id="IPR002363">
    <property type="entry name" value="Ribosomal_uL10_CS_bac"/>
</dbReference>
<gene>
    <name evidence="5" type="primary">rplJ</name>
    <name evidence="6" type="ORF">A2995_00900</name>
</gene>
<dbReference type="GO" id="GO:0003735">
    <property type="term" value="F:structural constituent of ribosome"/>
    <property type="evidence" value="ECO:0007669"/>
    <property type="project" value="InterPro"/>
</dbReference>
<comment type="caution">
    <text evidence="6">The sequence shown here is derived from an EMBL/GenBank/DDBJ whole genome shotgun (WGS) entry which is preliminary data.</text>
</comment>
<dbReference type="InterPro" id="IPR047865">
    <property type="entry name" value="Ribosomal_uL10_bac_type"/>
</dbReference>
<comment type="subunit">
    <text evidence="5">Part of the ribosomal stalk of the 50S ribosomal subunit. The N-terminus interacts with L11 and the large rRNA to form the base of the stalk. The C-terminus forms an elongated spine to which L12 dimers bind in a sequential fashion forming a multimeric L10(L12)X complex.</text>
</comment>
<evidence type="ECO:0000256" key="4">
    <source>
        <dbReference type="ARBA" id="ARBA00035202"/>
    </source>
</evidence>
<dbReference type="Gene3D" id="3.30.70.1730">
    <property type="match status" value="1"/>
</dbReference>
<evidence type="ECO:0000256" key="2">
    <source>
        <dbReference type="ARBA" id="ARBA00022980"/>
    </source>
</evidence>
<dbReference type="GO" id="GO:0006412">
    <property type="term" value="P:translation"/>
    <property type="evidence" value="ECO:0007669"/>
    <property type="project" value="UniProtKB-UniRule"/>
</dbReference>
<dbReference type="PANTHER" id="PTHR11560">
    <property type="entry name" value="39S RIBOSOMAL PROTEIN L10, MITOCHONDRIAL"/>
    <property type="match status" value="1"/>
</dbReference>
<dbReference type="CDD" id="cd05797">
    <property type="entry name" value="Ribosomal_L10"/>
    <property type="match status" value="1"/>
</dbReference>
<evidence type="ECO:0000313" key="6">
    <source>
        <dbReference type="EMBL" id="OGI88404.1"/>
    </source>
</evidence>
<comment type="function">
    <text evidence="5">Forms part of the ribosomal stalk, playing a central role in the interaction of the ribosome with GTP-bound translation factors.</text>
</comment>
<sequence>MPITKDKKVEIIKILKEITAKAKSLIFVNFHGLSVSKISDLRRKLREQKVGYRVAKKTLIKKTLSNLKIEGNLPELEGEIALAWGDDSIAPARGVYEFQKKYKDGIKIIGGIFEGKYMNQVEMNEIASIPPLQVLYGQFVNIINSPIQGLVIALNQIAESKES</sequence>
<dbReference type="InterPro" id="IPR022973">
    <property type="entry name" value="Ribosomal_uL10_bac"/>
</dbReference>